<dbReference type="Gene3D" id="3.40.50.300">
    <property type="entry name" value="P-loop containing nucleotide triphosphate hydrolases"/>
    <property type="match status" value="1"/>
</dbReference>
<evidence type="ECO:0000313" key="1">
    <source>
        <dbReference type="EMBL" id="KGM36112.1"/>
    </source>
</evidence>
<protein>
    <recommendedName>
        <fullName evidence="3">Deoxynucleotide monophosphate kinase</fullName>
    </recommendedName>
</protein>
<dbReference type="AlphaFoldDB" id="A0A0A0DGJ1"/>
<dbReference type="InterPro" id="IPR027417">
    <property type="entry name" value="P-loop_NTPase"/>
</dbReference>
<dbReference type="OrthoDB" id="5401711at2"/>
<comment type="caution">
    <text evidence="1">The sequence shown here is derived from an EMBL/GenBank/DDBJ whole genome shotgun (WGS) entry which is preliminary data.</text>
</comment>
<gene>
    <name evidence="1" type="ORF">P409_00235</name>
</gene>
<dbReference type="SUPFAM" id="SSF52540">
    <property type="entry name" value="P-loop containing nucleoside triphosphate hydrolases"/>
    <property type="match status" value="1"/>
</dbReference>
<organism evidence="1 2">
    <name type="scientific">Inquilinus limosus MP06</name>
    <dbReference type="NCBI Taxonomy" id="1398085"/>
    <lineage>
        <taxon>Bacteria</taxon>
        <taxon>Pseudomonadati</taxon>
        <taxon>Pseudomonadota</taxon>
        <taxon>Alphaproteobacteria</taxon>
        <taxon>Rhodospirillales</taxon>
        <taxon>Rhodospirillaceae</taxon>
        <taxon>Inquilinus</taxon>
    </lineage>
</organism>
<reference evidence="1 2" key="1">
    <citation type="submission" date="2014-01" db="EMBL/GenBank/DDBJ databases">
        <title>Genome sequence determination for a cystic fibrosis isolate, Inquilinus limosus.</title>
        <authorList>
            <person name="Pino M."/>
            <person name="Di Conza J."/>
            <person name="Gutkind G."/>
        </authorList>
    </citation>
    <scope>NUCLEOTIDE SEQUENCE [LARGE SCALE GENOMIC DNA]</scope>
    <source>
        <strain evidence="1 2">MP06</strain>
    </source>
</reference>
<dbReference type="EMBL" id="JANX01000001">
    <property type="protein sequence ID" value="KGM36112.1"/>
    <property type="molecule type" value="Genomic_DNA"/>
</dbReference>
<dbReference type="RefSeq" id="WP_034830436.1">
    <property type="nucleotide sequence ID" value="NZ_JANX01000001.1"/>
</dbReference>
<sequence length="178" mass="20464">MSRIIAFTGKMGSGKNTAANLVAEMNPERQLAEYNFADPIRHICALVFGLTWEEMTDPVLKETKLDRWPFEAPRTLLRDVGMFFRDRWPGTWVNKFERSTQEFFATYPNGLVLNTDLRFIDEGIKIEELDGEKVRVVRPGREGDSHPSETEMDQIRVHVTIHNDGTIDDLRAKLQVAL</sequence>
<evidence type="ECO:0008006" key="3">
    <source>
        <dbReference type="Google" id="ProtNLM"/>
    </source>
</evidence>
<proteinExistence type="predicted"/>
<name>A0A0A0DGJ1_9PROT</name>
<dbReference type="Proteomes" id="UP000029995">
    <property type="component" value="Unassembled WGS sequence"/>
</dbReference>
<evidence type="ECO:0000313" key="2">
    <source>
        <dbReference type="Proteomes" id="UP000029995"/>
    </source>
</evidence>
<accession>A0A0A0DGJ1</accession>